<dbReference type="AlphaFoldDB" id="K7TWP4"/>
<proteinExistence type="predicted"/>
<feature type="compositionally biased region" description="Low complexity" evidence="1">
    <location>
        <begin position="45"/>
        <end position="62"/>
    </location>
</feature>
<name>K7TWP4_MAIZE</name>
<evidence type="ECO:0000256" key="1">
    <source>
        <dbReference type="SAM" id="MobiDB-lite"/>
    </source>
</evidence>
<reference evidence="2" key="1">
    <citation type="submission" date="2015-12" db="EMBL/GenBank/DDBJ databases">
        <title>Update maize B73 reference genome by single molecule sequencing technologies.</title>
        <authorList>
            <consortium name="Maize Genome Sequencing Project"/>
            <person name="Ware D."/>
        </authorList>
    </citation>
    <scope>NUCLEOTIDE SEQUENCE</scope>
    <source>
        <tissue evidence="2">Seedling</tissue>
    </source>
</reference>
<protein>
    <submittedName>
        <fullName evidence="2">Uncharacterized protein</fullName>
    </submittedName>
</protein>
<accession>K7TWP4</accession>
<evidence type="ECO:0000313" key="2">
    <source>
        <dbReference type="EMBL" id="AQK46409.1"/>
    </source>
</evidence>
<gene>
    <name evidence="2" type="ORF">ZEAMMB73_Zm00001d026374</name>
</gene>
<dbReference type="EMBL" id="CM000786">
    <property type="protein sequence ID" value="AQK46409.1"/>
    <property type="molecule type" value="Genomic_DNA"/>
</dbReference>
<feature type="region of interest" description="Disordered" evidence="1">
    <location>
        <begin position="32"/>
        <end position="63"/>
    </location>
</feature>
<sequence length="97" mass="10979">MRRSERFLQEERVILLEVEEDEVVIDFKPTPSVVSTSASAPCTHPSRSSSRSRPPPRSSSSSARCVVSCRRFPQCPYASCEASRFISNHLYVHIVHM</sequence>
<organism evidence="2">
    <name type="scientific">Zea mays</name>
    <name type="common">Maize</name>
    <dbReference type="NCBI Taxonomy" id="4577"/>
    <lineage>
        <taxon>Eukaryota</taxon>
        <taxon>Viridiplantae</taxon>
        <taxon>Streptophyta</taxon>
        <taxon>Embryophyta</taxon>
        <taxon>Tracheophyta</taxon>
        <taxon>Spermatophyta</taxon>
        <taxon>Magnoliopsida</taxon>
        <taxon>Liliopsida</taxon>
        <taxon>Poales</taxon>
        <taxon>Poaceae</taxon>
        <taxon>PACMAD clade</taxon>
        <taxon>Panicoideae</taxon>
        <taxon>Andropogonodae</taxon>
        <taxon>Andropogoneae</taxon>
        <taxon>Tripsacinae</taxon>
        <taxon>Zea</taxon>
    </lineage>
</organism>
<dbReference type="PaxDb" id="4577-GRMZM5G854604_P01"/>